<dbReference type="Gene3D" id="1.10.357.140">
    <property type="entry name" value="UbiA prenyltransferase"/>
    <property type="match status" value="1"/>
</dbReference>
<keyword evidence="5 8" id="KW-0812">Transmembrane</keyword>
<dbReference type="AlphaFoldDB" id="A0A1I6HXS5"/>
<dbReference type="PANTHER" id="PTHR13929:SF0">
    <property type="entry name" value="UBIA PRENYLTRANSFERASE DOMAIN-CONTAINING PROTEIN 1"/>
    <property type="match status" value="1"/>
</dbReference>
<evidence type="ECO:0000256" key="2">
    <source>
        <dbReference type="ARBA" id="ARBA00004863"/>
    </source>
</evidence>
<dbReference type="Pfam" id="PF01040">
    <property type="entry name" value="UbiA"/>
    <property type="match status" value="1"/>
</dbReference>
<gene>
    <name evidence="9" type="ORF">SAMN04488124_2582</name>
</gene>
<evidence type="ECO:0000256" key="7">
    <source>
        <dbReference type="ARBA" id="ARBA00023136"/>
    </source>
</evidence>
<evidence type="ECO:0000256" key="5">
    <source>
        <dbReference type="ARBA" id="ARBA00022692"/>
    </source>
</evidence>
<dbReference type="GO" id="GO:0009234">
    <property type="term" value="P:menaquinone biosynthetic process"/>
    <property type="evidence" value="ECO:0007669"/>
    <property type="project" value="UniProtKB-UniPathway"/>
</dbReference>
<dbReference type="CDD" id="cd13962">
    <property type="entry name" value="PT_UbiA_UBIAD1"/>
    <property type="match status" value="1"/>
</dbReference>
<evidence type="ECO:0000256" key="1">
    <source>
        <dbReference type="ARBA" id="ARBA00004651"/>
    </source>
</evidence>
<proteinExistence type="predicted"/>
<dbReference type="Proteomes" id="UP000243250">
    <property type="component" value="Unassembled WGS sequence"/>
</dbReference>
<keyword evidence="4 9" id="KW-0808">Transferase</keyword>
<evidence type="ECO:0000313" key="10">
    <source>
        <dbReference type="Proteomes" id="UP000243250"/>
    </source>
</evidence>
<dbReference type="InterPro" id="IPR026046">
    <property type="entry name" value="UBIAD1"/>
</dbReference>
<keyword evidence="10" id="KW-1185">Reference proteome</keyword>
<protein>
    <submittedName>
        <fullName evidence="9">1,4-dihydroxy-2-naphthoate octaprenyltransferase</fullName>
    </submittedName>
</protein>
<organism evidence="9 10">
    <name type="scientific">Halogeometricum limi</name>
    <dbReference type="NCBI Taxonomy" id="555875"/>
    <lineage>
        <taxon>Archaea</taxon>
        <taxon>Methanobacteriati</taxon>
        <taxon>Methanobacteriota</taxon>
        <taxon>Stenosarchaea group</taxon>
        <taxon>Halobacteria</taxon>
        <taxon>Halobacteriales</taxon>
        <taxon>Haloferacaceae</taxon>
        <taxon>Halogeometricum</taxon>
    </lineage>
</organism>
<evidence type="ECO:0000256" key="6">
    <source>
        <dbReference type="ARBA" id="ARBA00022989"/>
    </source>
</evidence>
<evidence type="ECO:0000256" key="3">
    <source>
        <dbReference type="ARBA" id="ARBA00022428"/>
    </source>
</evidence>
<evidence type="ECO:0000313" key="9">
    <source>
        <dbReference type="EMBL" id="SFR59241.1"/>
    </source>
</evidence>
<reference evidence="10" key="1">
    <citation type="submission" date="2016-10" db="EMBL/GenBank/DDBJ databases">
        <authorList>
            <person name="Varghese N."/>
            <person name="Submissions S."/>
        </authorList>
    </citation>
    <scope>NUCLEOTIDE SEQUENCE [LARGE SCALE GENOMIC DNA]</scope>
    <source>
        <strain evidence="10">CGMCC 1.8711</strain>
    </source>
</reference>
<dbReference type="STRING" id="555875.SAMN04488124_2582"/>
<feature type="transmembrane region" description="Helical" evidence="8">
    <location>
        <begin position="32"/>
        <end position="52"/>
    </location>
</feature>
<dbReference type="GO" id="GO:0042371">
    <property type="term" value="P:vitamin K biosynthetic process"/>
    <property type="evidence" value="ECO:0007669"/>
    <property type="project" value="TreeGrafter"/>
</dbReference>
<accession>A0A1I6HXS5</accession>
<comment type="subcellular location">
    <subcellularLocation>
        <location evidence="1">Cell membrane</location>
        <topology evidence="1">Multi-pass membrane protein</topology>
    </subcellularLocation>
</comment>
<feature type="transmembrane region" description="Helical" evidence="8">
    <location>
        <begin position="216"/>
        <end position="245"/>
    </location>
</feature>
<evidence type="ECO:0000256" key="8">
    <source>
        <dbReference type="SAM" id="Phobius"/>
    </source>
</evidence>
<dbReference type="EMBL" id="FOYS01000004">
    <property type="protein sequence ID" value="SFR59241.1"/>
    <property type="molecule type" value="Genomic_DNA"/>
</dbReference>
<keyword evidence="7 8" id="KW-0472">Membrane</keyword>
<feature type="transmembrane region" description="Helical" evidence="8">
    <location>
        <begin position="143"/>
        <end position="161"/>
    </location>
</feature>
<feature type="transmembrane region" description="Helical" evidence="8">
    <location>
        <begin position="85"/>
        <end position="106"/>
    </location>
</feature>
<dbReference type="InterPro" id="IPR044878">
    <property type="entry name" value="UbiA_sf"/>
</dbReference>
<feature type="transmembrane region" description="Helical" evidence="8">
    <location>
        <begin position="7"/>
        <end position="26"/>
    </location>
</feature>
<comment type="pathway">
    <text evidence="2">Quinol/quinone metabolism; menaquinone biosynthesis.</text>
</comment>
<feature type="transmembrane region" description="Helical" evidence="8">
    <location>
        <begin position="112"/>
        <end position="131"/>
    </location>
</feature>
<dbReference type="GO" id="GO:0004659">
    <property type="term" value="F:prenyltransferase activity"/>
    <property type="evidence" value="ECO:0007669"/>
    <property type="project" value="InterPro"/>
</dbReference>
<evidence type="ECO:0000256" key="4">
    <source>
        <dbReference type="ARBA" id="ARBA00022679"/>
    </source>
</evidence>
<feature type="transmembrane region" description="Helical" evidence="8">
    <location>
        <begin position="265"/>
        <end position="285"/>
    </location>
</feature>
<feature type="transmembrane region" description="Helical" evidence="8">
    <location>
        <begin position="167"/>
        <end position="186"/>
    </location>
</feature>
<keyword evidence="3" id="KW-0474">Menaquinone biosynthesis</keyword>
<dbReference type="GO" id="GO:0005886">
    <property type="term" value="C:plasma membrane"/>
    <property type="evidence" value="ECO:0007669"/>
    <property type="project" value="UniProtKB-SubCell"/>
</dbReference>
<dbReference type="PANTHER" id="PTHR13929">
    <property type="entry name" value="1,4-DIHYDROXY-2-NAPHTHOATE OCTAPRENYLTRANSFERASE"/>
    <property type="match status" value="1"/>
</dbReference>
<dbReference type="UniPathway" id="UPA00079"/>
<dbReference type="InterPro" id="IPR000537">
    <property type="entry name" value="UbiA_prenyltransferase"/>
</dbReference>
<name>A0A1I6HXS5_9EURY</name>
<sequence length="290" mass="30683">MSRPEQVLLMAVVYSFGGAVAVNLAPGEPPSPTAFALSFLAFVPTALAIHYANEYADYETDVQADRTPFSGGSGALSRTGLSPELARRAMVVSGGVGVVAAVAALLSGVLSLPAFVLLVVVGVVGVQYSIPPLRLVWRGYGEVTNAVLGGLLLPAYGYAVVSETVPTTAAATFLPFAVLVFSNLLATHWPDRAPDGTVGKRTLSVRWSSRRLRRTYWLSLLVGYGSHVLLGVSGLVPWVVVFAGLPALPFSVWGGVRYTRVRSPLPAVAAMVVFVSAQTLVWVWLPFART</sequence>
<keyword evidence="6 8" id="KW-1133">Transmembrane helix</keyword>